<dbReference type="Pfam" id="PF00015">
    <property type="entry name" value="MCPsignal"/>
    <property type="match status" value="1"/>
</dbReference>
<dbReference type="Gene3D" id="1.20.120.30">
    <property type="entry name" value="Aspartate receptor, ligand-binding domain"/>
    <property type="match status" value="1"/>
</dbReference>
<dbReference type="FunFam" id="1.10.287.950:FF:000001">
    <property type="entry name" value="Methyl-accepting chemotaxis sensory transducer"/>
    <property type="match status" value="1"/>
</dbReference>
<evidence type="ECO:0000256" key="1">
    <source>
        <dbReference type="ARBA" id="ARBA00022500"/>
    </source>
</evidence>
<evidence type="ECO:0000313" key="8">
    <source>
        <dbReference type="Proteomes" id="UP000234857"/>
    </source>
</evidence>
<dbReference type="AlphaFoldDB" id="A0A2N5ZFM8"/>
<dbReference type="Gene3D" id="1.10.287.950">
    <property type="entry name" value="Methyl-accepting chemotaxis protein"/>
    <property type="match status" value="1"/>
</dbReference>
<protein>
    <recommendedName>
        <fullName evidence="9">Methyl-accepting chemotaxis protein</fullName>
    </recommendedName>
</protein>
<evidence type="ECO:0000256" key="4">
    <source>
        <dbReference type="SAM" id="Phobius"/>
    </source>
</evidence>
<dbReference type="Pfam" id="PF13682">
    <property type="entry name" value="CZB"/>
    <property type="match status" value="1"/>
</dbReference>
<feature type="domain" description="Methyl-accepting transducer" evidence="5">
    <location>
        <begin position="307"/>
        <end position="543"/>
    </location>
</feature>
<proteinExistence type="inferred from homology"/>
<dbReference type="GO" id="GO:0006935">
    <property type="term" value="P:chemotaxis"/>
    <property type="evidence" value="ECO:0007669"/>
    <property type="project" value="UniProtKB-KW"/>
</dbReference>
<dbReference type="SMART" id="SM00283">
    <property type="entry name" value="MA"/>
    <property type="match status" value="1"/>
</dbReference>
<dbReference type="PANTHER" id="PTHR43531">
    <property type="entry name" value="PROTEIN ICFG"/>
    <property type="match status" value="1"/>
</dbReference>
<feature type="transmembrane region" description="Helical" evidence="4">
    <location>
        <begin position="199"/>
        <end position="218"/>
    </location>
</feature>
<evidence type="ECO:0000256" key="2">
    <source>
        <dbReference type="ARBA" id="ARBA00029447"/>
    </source>
</evidence>
<accession>A0A2N5ZFM8</accession>
<keyword evidence="3" id="KW-0807">Transducer</keyword>
<keyword evidence="4" id="KW-0472">Membrane</keyword>
<dbReference type="GO" id="GO:0005886">
    <property type="term" value="C:plasma membrane"/>
    <property type="evidence" value="ECO:0007669"/>
    <property type="project" value="TreeGrafter"/>
</dbReference>
<dbReference type="InterPro" id="IPR004089">
    <property type="entry name" value="MCPsignal_dom"/>
</dbReference>
<dbReference type="InterPro" id="IPR025991">
    <property type="entry name" value="Chemoreceptor_zinc-bind_dom"/>
</dbReference>
<dbReference type="CDD" id="cd11386">
    <property type="entry name" value="MCP_signal"/>
    <property type="match status" value="1"/>
</dbReference>
<keyword evidence="1" id="KW-0145">Chemotaxis</keyword>
<gene>
    <name evidence="7" type="ORF">C0601_07090</name>
</gene>
<dbReference type="InterPro" id="IPR003660">
    <property type="entry name" value="HAMP_dom"/>
</dbReference>
<dbReference type="PROSITE" id="PS50111">
    <property type="entry name" value="CHEMOTAXIS_TRANSDUC_2"/>
    <property type="match status" value="1"/>
</dbReference>
<dbReference type="PROSITE" id="PS50885">
    <property type="entry name" value="HAMP"/>
    <property type="match status" value="1"/>
</dbReference>
<dbReference type="PANTHER" id="PTHR43531:SF11">
    <property type="entry name" value="METHYL-ACCEPTING CHEMOTAXIS PROTEIN 3"/>
    <property type="match status" value="1"/>
</dbReference>
<dbReference type="InterPro" id="IPR051310">
    <property type="entry name" value="MCP_chemotaxis"/>
</dbReference>
<dbReference type="SUPFAM" id="SSF58104">
    <property type="entry name" value="Methyl-accepting chemotaxis protein (MCP) signaling domain"/>
    <property type="match status" value="2"/>
</dbReference>
<evidence type="ECO:0000256" key="3">
    <source>
        <dbReference type="PROSITE-ProRule" id="PRU00284"/>
    </source>
</evidence>
<comment type="similarity">
    <text evidence="2">Belongs to the methyl-accepting chemotaxis (MCP) protein family.</text>
</comment>
<reference evidence="7 8" key="1">
    <citation type="submission" date="2017-11" db="EMBL/GenBank/DDBJ databases">
        <title>Genome-resolved metagenomics identifies genetic mobility, metabolic interactions, and unexpected diversity in perchlorate-reducing communities.</title>
        <authorList>
            <person name="Barnum T.P."/>
            <person name="Figueroa I.A."/>
            <person name="Carlstrom C.I."/>
            <person name="Lucas L.N."/>
            <person name="Engelbrektson A.L."/>
            <person name="Coates J.D."/>
        </authorList>
    </citation>
    <scope>NUCLEOTIDE SEQUENCE [LARGE SCALE GENOMIC DNA]</scope>
    <source>
        <strain evidence="7">BM706</strain>
    </source>
</reference>
<dbReference type="GO" id="GO:0007165">
    <property type="term" value="P:signal transduction"/>
    <property type="evidence" value="ECO:0007669"/>
    <property type="project" value="UniProtKB-KW"/>
</dbReference>
<sequence>MKVRKRMNLKNIRGKLYATMGMAILIFIIIFVVINMSAKNIQKSDEMLEKYLEQVEFVNDTLIAHHKWHIAVAQAVINHDDKVEATKDHTKCSLGQFLYGEDIKKLIELNSDFKAIVEAIKEPHQRLHESAKEIDRILASSMKADEKNREASKVFENDLEPAKKEVESLLNNMMDIIDHQVYEVQLVQLKDNIHKIENILIISMIILVLMLIGAAYYLSKVIVDNIDNINAIVEDVASGDGDLTKVVKVNTEDETKILAENVNKFIQGIKVIVVQVLQTLAELKEINQDIGQEAERIATGAEREVTSVSQITAAIEELSANTNNVSDNVNTTVSSITQATAALEQLAASVEQVSKNSDNVSELSAETAKVAEAGGKKMNDARDAMENIKQNSVQIKDIISVITEIAEQTNLLALNAAIEAARAGEHGKGFAVVADEVRKLSERSANAAKEIEELIMKAVKNIDDSTTTVDDAGKSMEEIISKIEEVARYTSEISSATKEESNANKEMVETMVNLSESSEHIKVAMAEQEAGTNEISTAMHEIESSSQDNAQSAEKLTQVVEQLSSYISELSALMEKFKV</sequence>
<dbReference type="EMBL" id="PKTG01000085">
    <property type="protein sequence ID" value="PLX17515.1"/>
    <property type="molecule type" value="Genomic_DNA"/>
</dbReference>
<feature type="domain" description="HAMP" evidence="6">
    <location>
        <begin position="220"/>
        <end position="274"/>
    </location>
</feature>
<evidence type="ECO:0008006" key="9">
    <source>
        <dbReference type="Google" id="ProtNLM"/>
    </source>
</evidence>
<organism evidence="7 8">
    <name type="scientific">Muiribacterium halophilum</name>
    <dbReference type="NCBI Taxonomy" id="2053465"/>
    <lineage>
        <taxon>Bacteria</taxon>
        <taxon>Candidatus Muiribacteriota</taxon>
        <taxon>Candidatus Muiribacteriia</taxon>
        <taxon>Candidatus Muiribacteriales</taxon>
        <taxon>Candidatus Muiribacteriaceae</taxon>
        <taxon>Candidatus Muiribacterium</taxon>
    </lineage>
</organism>
<evidence type="ECO:0000259" key="5">
    <source>
        <dbReference type="PROSITE" id="PS50111"/>
    </source>
</evidence>
<dbReference type="Gene3D" id="6.10.340.10">
    <property type="match status" value="1"/>
</dbReference>
<feature type="transmembrane region" description="Helical" evidence="4">
    <location>
        <begin position="16"/>
        <end position="38"/>
    </location>
</feature>
<evidence type="ECO:0000259" key="6">
    <source>
        <dbReference type="PROSITE" id="PS50885"/>
    </source>
</evidence>
<keyword evidence="4" id="KW-1133">Transmembrane helix</keyword>
<dbReference type="Proteomes" id="UP000234857">
    <property type="component" value="Unassembled WGS sequence"/>
</dbReference>
<evidence type="ECO:0000313" key="7">
    <source>
        <dbReference type="EMBL" id="PLX17515.1"/>
    </source>
</evidence>
<dbReference type="GO" id="GO:0004888">
    <property type="term" value="F:transmembrane signaling receptor activity"/>
    <property type="evidence" value="ECO:0007669"/>
    <property type="project" value="TreeGrafter"/>
</dbReference>
<name>A0A2N5ZFM8_MUIH1</name>
<keyword evidence="4" id="KW-0812">Transmembrane</keyword>
<comment type="caution">
    <text evidence="7">The sequence shown here is derived from an EMBL/GenBank/DDBJ whole genome shotgun (WGS) entry which is preliminary data.</text>
</comment>